<feature type="transmembrane region" description="Helical" evidence="6">
    <location>
        <begin position="134"/>
        <end position="153"/>
    </location>
</feature>
<sequence length="455" mass="46429">MRKQLTLLSLCLGLFLAQTDTTAVNLALPAIGRGLHGSLADLQWVIDAYNVAFAALLLTGGTLGDRFGRRRVFRCGIAVFVAGSIVCALAPTAPVLIAARAVQGAGGALAIPQSLALLAVVFPGRRERHRAMAAWSTVTGVALASGPLLGGFLVEQAGWVAIFWLNVPIGLATLALSFAVPESADRHPRGVDLPGQLLAVVFLGALTYAVVQTRILPGAVAAVAGAAFLLAERREKAMLPLGLLRRGQLRVAAVVALCMTFGMYGLLMLASLYLQQHRDALEAGLLLLPLPAVVVLGSPITGRLAHRFGPRPVMVAGMSLMGGGLAAFALAGPGIPVPWLEVVFAVLGAGLALNTGPVVNVAVSAVSPDRAGLAGGVANLARMFGAALGVAVLGVVFASAGLPAALATGAAVELAGALVAWFGVHSLRRNAPDADTAGLEELAPISSTENARSPR</sequence>
<evidence type="ECO:0000259" key="7">
    <source>
        <dbReference type="PROSITE" id="PS50850"/>
    </source>
</evidence>
<keyword evidence="9" id="KW-1185">Reference proteome</keyword>
<dbReference type="Proteomes" id="UP000305546">
    <property type="component" value="Unassembled WGS sequence"/>
</dbReference>
<dbReference type="CDD" id="cd17321">
    <property type="entry name" value="MFS_MMR_MDR_like"/>
    <property type="match status" value="1"/>
</dbReference>
<reference evidence="8 9" key="1">
    <citation type="submission" date="2019-06" db="EMBL/GenBank/DDBJ databases">
        <title>Amycolatopsis alkalitolerans sp. nov., isolated from Gastrodia elata Blume.</title>
        <authorList>
            <person name="Narsing Rao M.P."/>
            <person name="Li W.J."/>
        </authorList>
    </citation>
    <scope>NUCLEOTIDE SEQUENCE [LARGE SCALE GENOMIC DNA]</scope>
    <source>
        <strain evidence="8 9">SYSUP0005</strain>
    </source>
</reference>
<feature type="transmembrane region" description="Helical" evidence="6">
    <location>
        <begin position="159"/>
        <end position="179"/>
    </location>
</feature>
<feature type="transmembrane region" description="Helical" evidence="6">
    <location>
        <begin position="313"/>
        <end position="331"/>
    </location>
</feature>
<dbReference type="SUPFAM" id="SSF103473">
    <property type="entry name" value="MFS general substrate transporter"/>
    <property type="match status" value="1"/>
</dbReference>
<dbReference type="Gene3D" id="1.20.1720.10">
    <property type="entry name" value="Multidrug resistance protein D"/>
    <property type="match status" value="1"/>
</dbReference>
<keyword evidence="4 6" id="KW-1133">Transmembrane helix</keyword>
<evidence type="ECO:0000256" key="1">
    <source>
        <dbReference type="ARBA" id="ARBA00004651"/>
    </source>
</evidence>
<evidence type="ECO:0000256" key="2">
    <source>
        <dbReference type="ARBA" id="ARBA00022448"/>
    </source>
</evidence>
<dbReference type="AlphaFoldDB" id="A0A5C4LVQ9"/>
<dbReference type="OrthoDB" id="4172724at2"/>
<dbReference type="GO" id="GO:0022857">
    <property type="term" value="F:transmembrane transporter activity"/>
    <property type="evidence" value="ECO:0007669"/>
    <property type="project" value="InterPro"/>
</dbReference>
<evidence type="ECO:0000256" key="4">
    <source>
        <dbReference type="ARBA" id="ARBA00022989"/>
    </source>
</evidence>
<dbReference type="PANTHER" id="PTHR42718:SF9">
    <property type="entry name" value="MAJOR FACILITATOR SUPERFAMILY MULTIDRUG TRANSPORTER MFSC"/>
    <property type="match status" value="1"/>
</dbReference>
<feature type="transmembrane region" description="Helical" evidence="6">
    <location>
        <begin position="404"/>
        <end position="424"/>
    </location>
</feature>
<evidence type="ECO:0000313" key="9">
    <source>
        <dbReference type="Proteomes" id="UP000305546"/>
    </source>
</evidence>
<dbReference type="EMBL" id="VDFW01000025">
    <property type="protein sequence ID" value="TNC22659.1"/>
    <property type="molecule type" value="Genomic_DNA"/>
</dbReference>
<keyword evidence="5 6" id="KW-0472">Membrane</keyword>
<feature type="transmembrane region" description="Helical" evidence="6">
    <location>
        <begin position="215"/>
        <end position="231"/>
    </location>
</feature>
<evidence type="ECO:0000313" key="8">
    <source>
        <dbReference type="EMBL" id="TNC22659.1"/>
    </source>
</evidence>
<proteinExistence type="predicted"/>
<dbReference type="Pfam" id="PF07690">
    <property type="entry name" value="MFS_1"/>
    <property type="match status" value="1"/>
</dbReference>
<comment type="subcellular location">
    <subcellularLocation>
        <location evidence="1">Cell membrane</location>
        <topology evidence="1">Multi-pass membrane protein</topology>
    </subcellularLocation>
</comment>
<name>A0A5C4LVQ9_9PSEU</name>
<feature type="transmembrane region" description="Helical" evidence="6">
    <location>
        <begin position="105"/>
        <end position="122"/>
    </location>
</feature>
<accession>A0A5C4LVQ9</accession>
<protein>
    <submittedName>
        <fullName evidence="8">MFS transporter</fullName>
    </submittedName>
</protein>
<dbReference type="Gene3D" id="1.20.1250.20">
    <property type="entry name" value="MFS general substrate transporter like domains"/>
    <property type="match status" value="1"/>
</dbReference>
<evidence type="ECO:0000256" key="6">
    <source>
        <dbReference type="SAM" id="Phobius"/>
    </source>
</evidence>
<organism evidence="8 9">
    <name type="scientific">Amycolatopsis alkalitolerans</name>
    <dbReference type="NCBI Taxonomy" id="2547244"/>
    <lineage>
        <taxon>Bacteria</taxon>
        <taxon>Bacillati</taxon>
        <taxon>Actinomycetota</taxon>
        <taxon>Actinomycetes</taxon>
        <taxon>Pseudonocardiales</taxon>
        <taxon>Pseudonocardiaceae</taxon>
        <taxon>Amycolatopsis</taxon>
    </lineage>
</organism>
<keyword evidence="3 6" id="KW-0812">Transmembrane</keyword>
<dbReference type="RefSeq" id="WP_139099175.1">
    <property type="nucleotide sequence ID" value="NZ_VDFW01000025.1"/>
</dbReference>
<feature type="transmembrane region" description="Helical" evidence="6">
    <location>
        <begin position="191"/>
        <end position="209"/>
    </location>
</feature>
<gene>
    <name evidence="8" type="ORF">FG385_24785</name>
</gene>
<dbReference type="PANTHER" id="PTHR42718">
    <property type="entry name" value="MAJOR FACILITATOR SUPERFAMILY MULTIDRUG TRANSPORTER MFSC"/>
    <property type="match status" value="1"/>
</dbReference>
<comment type="caution">
    <text evidence="8">The sequence shown here is derived from an EMBL/GenBank/DDBJ whole genome shotgun (WGS) entry which is preliminary data.</text>
</comment>
<dbReference type="PROSITE" id="PS50850">
    <property type="entry name" value="MFS"/>
    <property type="match status" value="1"/>
</dbReference>
<dbReference type="InterPro" id="IPR011701">
    <property type="entry name" value="MFS"/>
</dbReference>
<feature type="transmembrane region" description="Helical" evidence="6">
    <location>
        <begin position="75"/>
        <end position="99"/>
    </location>
</feature>
<feature type="transmembrane region" description="Helical" evidence="6">
    <location>
        <begin position="343"/>
        <end position="367"/>
    </location>
</feature>
<keyword evidence="2" id="KW-0813">Transport</keyword>
<dbReference type="InterPro" id="IPR036259">
    <property type="entry name" value="MFS_trans_sf"/>
</dbReference>
<feature type="domain" description="Major facilitator superfamily (MFS) profile" evidence="7">
    <location>
        <begin position="6"/>
        <end position="428"/>
    </location>
</feature>
<feature type="transmembrane region" description="Helical" evidence="6">
    <location>
        <begin position="251"/>
        <end position="274"/>
    </location>
</feature>
<feature type="transmembrane region" description="Helical" evidence="6">
    <location>
        <begin position="379"/>
        <end position="398"/>
    </location>
</feature>
<evidence type="ECO:0000256" key="5">
    <source>
        <dbReference type="ARBA" id="ARBA00023136"/>
    </source>
</evidence>
<feature type="transmembrane region" description="Helical" evidence="6">
    <location>
        <begin position="43"/>
        <end position="63"/>
    </location>
</feature>
<dbReference type="InterPro" id="IPR020846">
    <property type="entry name" value="MFS_dom"/>
</dbReference>
<feature type="transmembrane region" description="Helical" evidence="6">
    <location>
        <begin position="280"/>
        <end position="301"/>
    </location>
</feature>
<dbReference type="GO" id="GO:0005886">
    <property type="term" value="C:plasma membrane"/>
    <property type="evidence" value="ECO:0007669"/>
    <property type="project" value="UniProtKB-SubCell"/>
</dbReference>
<evidence type="ECO:0000256" key="3">
    <source>
        <dbReference type="ARBA" id="ARBA00022692"/>
    </source>
</evidence>